<comment type="caution">
    <text evidence="3">The sequence shown here is derived from an EMBL/GenBank/DDBJ whole genome shotgun (WGS) entry which is preliminary data.</text>
</comment>
<dbReference type="InterPro" id="IPR008979">
    <property type="entry name" value="Galactose-bd-like_sf"/>
</dbReference>
<dbReference type="Gene3D" id="2.60.120.430">
    <property type="entry name" value="Galactose-binding lectin"/>
    <property type="match status" value="1"/>
</dbReference>
<accession>A0ABX5DAE5</accession>
<evidence type="ECO:0000256" key="1">
    <source>
        <dbReference type="ARBA" id="ARBA00006865"/>
    </source>
</evidence>
<dbReference type="RefSeq" id="WP_096442565.1">
    <property type="nucleotide sequence ID" value="NZ_JAKEUH010000101.1"/>
</dbReference>
<dbReference type="EMBL" id="NWTN01000010">
    <property type="protein sequence ID" value="PRQ66644.1"/>
    <property type="molecule type" value="Genomic_DNA"/>
</dbReference>
<dbReference type="SUPFAM" id="SSF49899">
    <property type="entry name" value="Concanavalin A-like lectins/glucanases"/>
    <property type="match status" value="1"/>
</dbReference>
<proteinExistence type="inferred from homology"/>
<dbReference type="SUPFAM" id="SSF49785">
    <property type="entry name" value="Galactose-binding domain-like"/>
    <property type="match status" value="1"/>
</dbReference>
<dbReference type="Pfam" id="PF00722">
    <property type="entry name" value="Glyco_hydro_16"/>
    <property type="match status" value="1"/>
</dbReference>
<reference evidence="3 4" key="1">
    <citation type="submission" date="2017-09" db="EMBL/GenBank/DDBJ databases">
        <authorList>
            <person name="Girard L."/>
            <person name="Lami R."/>
            <person name="Suzuki M."/>
            <person name="Baudart J."/>
        </authorList>
    </citation>
    <scope>NUCLEOTIDE SEQUENCE [LARGE SCALE GENOMIC DNA]</scope>
    <source>
        <strain evidence="3 4">17LN0615E</strain>
    </source>
</reference>
<dbReference type="CDD" id="cd08023">
    <property type="entry name" value="GH16_laminarinase_like"/>
    <property type="match status" value="1"/>
</dbReference>
<dbReference type="InterPro" id="IPR013320">
    <property type="entry name" value="ConA-like_dom_sf"/>
</dbReference>
<dbReference type="PROSITE" id="PS51257">
    <property type="entry name" value="PROKAR_LIPOPROTEIN"/>
    <property type="match status" value="1"/>
</dbReference>
<protein>
    <submittedName>
        <fullName evidence="3">Beta-glucanase</fullName>
    </submittedName>
</protein>
<dbReference type="InterPro" id="IPR000757">
    <property type="entry name" value="Beta-glucanase-like"/>
</dbReference>
<name>A0ABX5DAE5_9VIBR</name>
<dbReference type="PANTHER" id="PTHR10963">
    <property type="entry name" value="GLYCOSYL HYDROLASE-RELATED"/>
    <property type="match status" value="1"/>
</dbReference>
<organism evidence="3 4">
    <name type="scientific">Vibrio mediterranei</name>
    <dbReference type="NCBI Taxonomy" id="689"/>
    <lineage>
        <taxon>Bacteria</taxon>
        <taxon>Pseudomonadati</taxon>
        <taxon>Pseudomonadota</taxon>
        <taxon>Gammaproteobacteria</taxon>
        <taxon>Vibrionales</taxon>
        <taxon>Vibrionaceae</taxon>
        <taxon>Vibrio</taxon>
    </lineage>
</organism>
<feature type="domain" description="GH16" evidence="2">
    <location>
        <begin position="38"/>
        <end position="329"/>
    </location>
</feature>
<evidence type="ECO:0000259" key="2">
    <source>
        <dbReference type="PROSITE" id="PS51762"/>
    </source>
</evidence>
<sequence>MSTKHKLKHISALTIVIATLSACQTTSEPLSFTTEDLVDTTGSPDPIWIMVWNDEFDGEKIDKSKWSHEENCWGGGNNEKQCYTKRKANSFVRDGVLHIVAKEGSYTGANNREGDMRSKATLPFTSARLRTLNKGDWKYGRFEIRARMPYGQGTWPAIWMLPTDNVYGTWAASGEIDIMEAVNLKVQTDRKGATPGELEDRIHGTLHYGRQWPENVSSGSEYHLPDGINPADSFHTYAIEWEEGEIRWYVDNVQYATQRKEGWYSQYKNNGQLLNGESGAPFNERFHLLLNLAVGGSWSANTNDKGIDSSIFPQTLAVDYVRVFECSLDRETGKGCATKSNEDYLVKGNPAPPIIIADADYAKGKTLEIFSDQLNKHLTLSGYDPEENIRVSFVPDGERSKVLKLTKKGATGNAYFITPEVDLSRWQKSGELVFDLKTEPQDIKTELLIKVDSGWPSVGDYSIPTSGTQEWKQVRIKLADLVSNGNRFATGNTVDLEKVKNLMVLEPQGEMTIYLDNIRLER</sequence>
<dbReference type="Proteomes" id="UP000238163">
    <property type="component" value="Unassembled WGS sequence"/>
</dbReference>
<gene>
    <name evidence="3" type="ORF">COR51_15610</name>
</gene>
<keyword evidence="4" id="KW-1185">Reference proteome</keyword>
<comment type="similarity">
    <text evidence="1">Belongs to the glycosyl hydrolase 16 family.</text>
</comment>
<dbReference type="InterPro" id="IPR050546">
    <property type="entry name" value="Glycosyl_Hydrlase_16"/>
</dbReference>
<evidence type="ECO:0000313" key="4">
    <source>
        <dbReference type="Proteomes" id="UP000238163"/>
    </source>
</evidence>
<dbReference type="PANTHER" id="PTHR10963:SF55">
    <property type="entry name" value="GLYCOSIDE HYDROLASE FAMILY 16 PROTEIN"/>
    <property type="match status" value="1"/>
</dbReference>
<dbReference type="PROSITE" id="PS51762">
    <property type="entry name" value="GH16_2"/>
    <property type="match status" value="1"/>
</dbReference>
<evidence type="ECO:0000313" key="3">
    <source>
        <dbReference type="EMBL" id="PRQ66644.1"/>
    </source>
</evidence>
<dbReference type="Gene3D" id="2.60.120.200">
    <property type="match status" value="1"/>
</dbReference>
<reference evidence="3 4" key="2">
    <citation type="submission" date="2018-03" db="EMBL/GenBank/DDBJ databases">
        <title>Genetic Diversity and Phenotypic Plasticity of AHL Mediated Quorum Sensing in Environmental Strains of Vibrio mediterranei.</title>
        <authorList>
            <person name="Lantoine F."/>
            <person name="Vouve F."/>
        </authorList>
    </citation>
    <scope>NUCLEOTIDE SEQUENCE [LARGE SCALE GENOMIC DNA]</scope>
    <source>
        <strain evidence="3 4">17LN0615E</strain>
    </source>
</reference>